<sequence>MECLDIPVDHRLMSFIRGIKIPNYTRKSTHLEILQRWGAFSRYGKAPIPSAQLHHALELAKPATKGGVLVVLLEPYRKQTFGRGFTADQQDCPTTRAVCDLIETATGGRMSADDVSIFDTTPYCPDGTTDEDVLREARIEFRKMVEAKQPDVVICCHQNKSDQFVKLISSLGVGKVFLNPYLLLGGEFTTKRVNAFHPSYAVNYHPTYSCFRRLLLVEFVQAFWYCSGGQSLGESSVKKLRVDCRSRAQALCAQTAPINQSKIEEPASSCTAEENRWENILSDLEEKLQGLGLFNEDITVDAVVDSELSWLCADASLLLDELEKKFIKGNGKNLTECIKAADTLLDYLAGWCQSQHLLIKKPGIEASNRRGFFEPRDLLNVPAPPEDSPTRELHAHFSAFLNDLNFSFSWERYPNYTWDTMAQRNAFKRFAANLERSFARENNSLEEIMQALDI</sequence>
<evidence type="ECO:0000313" key="1">
    <source>
        <dbReference type="EMBL" id="KAL2839642.1"/>
    </source>
</evidence>
<dbReference type="EMBL" id="JBFXLU010000130">
    <property type="protein sequence ID" value="KAL2839642.1"/>
    <property type="molecule type" value="Genomic_DNA"/>
</dbReference>
<evidence type="ECO:0000313" key="2">
    <source>
        <dbReference type="Proteomes" id="UP001610446"/>
    </source>
</evidence>
<accession>A0ABR4JIR0</accession>
<proteinExistence type="predicted"/>
<keyword evidence="2" id="KW-1185">Reference proteome</keyword>
<reference evidence="1 2" key="1">
    <citation type="submission" date="2024-07" db="EMBL/GenBank/DDBJ databases">
        <title>Section-level genome sequencing and comparative genomics of Aspergillus sections Usti and Cavernicolus.</title>
        <authorList>
            <consortium name="Lawrence Berkeley National Laboratory"/>
            <person name="Nybo J.L."/>
            <person name="Vesth T.C."/>
            <person name="Theobald S."/>
            <person name="Frisvad J.C."/>
            <person name="Larsen T.O."/>
            <person name="Kjaerboelling I."/>
            <person name="Rothschild-Mancinelli K."/>
            <person name="Lyhne E.K."/>
            <person name="Kogle M.E."/>
            <person name="Barry K."/>
            <person name="Clum A."/>
            <person name="Na H."/>
            <person name="Ledsgaard L."/>
            <person name="Lin J."/>
            <person name="Lipzen A."/>
            <person name="Kuo A."/>
            <person name="Riley R."/>
            <person name="Mondo S."/>
            <person name="Labutti K."/>
            <person name="Haridas S."/>
            <person name="Pangalinan J."/>
            <person name="Salamov A.A."/>
            <person name="Simmons B.A."/>
            <person name="Magnuson J.K."/>
            <person name="Chen J."/>
            <person name="Drula E."/>
            <person name="Henrissat B."/>
            <person name="Wiebenga A."/>
            <person name="Lubbers R.J."/>
            <person name="Gomes A.C."/>
            <person name="Makela M.R."/>
            <person name="Stajich J."/>
            <person name="Grigoriev I.V."/>
            <person name="Mortensen U.H."/>
            <person name="De Vries R.P."/>
            <person name="Baker S.E."/>
            <person name="Andersen M.R."/>
        </authorList>
    </citation>
    <scope>NUCLEOTIDE SEQUENCE [LARGE SCALE GENOMIC DNA]</scope>
    <source>
        <strain evidence="1 2">CBS 123904</strain>
    </source>
</reference>
<comment type="caution">
    <text evidence="1">The sequence shown here is derived from an EMBL/GenBank/DDBJ whole genome shotgun (WGS) entry which is preliminary data.</text>
</comment>
<organism evidence="1 2">
    <name type="scientific">Aspergillus pseudoustus</name>
    <dbReference type="NCBI Taxonomy" id="1810923"/>
    <lineage>
        <taxon>Eukaryota</taxon>
        <taxon>Fungi</taxon>
        <taxon>Dikarya</taxon>
        <taxon>Ascomycota</taxon>
        <taxon>Pezizomycotina</taxon>
        <taxon>Eurotiomycetes</taxon>
        <taxon>Eurotiomycetidae</taxon>
        <taxon>Eurotiales</taxon>
        <taxon>Aspergillaceae</taxon>
        <taxon>Aspergillus</taxon>
        <taxon>Aspergillus subgen. Nidulantes</taxon>
    </lineage>
</organism>
<protein>
    <submittedName>
        <fullName evidence="1">Uncharacterized protein</fullName>
    </submittedName>
</protein>
<name>A0ABR4JIR0_9EURO</name>
<gene>
    <name evidence="1" type="ORF">BJY01DRAFT_250371</name>
</gene>
<dbReference type="Proteomes" id="UP001610446">
    <property type="component" value="Unassembled WGS sequence"/>
</dbReference>